<dbReference type="EMBL" id="CP025015">
    <property type="protein sequence ID" value="AUW47186.1"/>
    <property type="molecule type" value="Genomic_DNA"/>
</dbReference>
<keyword evidence="2" id="KW-0614">Plasmid</keyword>
<feature type="transmembrane region" description="Helical" evidence="1">
    <location>
        <begin position="32"/>
        <end position="52"/>
    </location>
</feature>
<geneLocation type="plasmid" evidence="3">
    <name>prln3</name>
</geneLocation>
<proteinExistence type="predicted"/>
<accession>A0A2K9ZG07</accession>
<protein>
    <submittedName>
        <fullName evidence="2">Uncharacterized protein</fullName>
    </submittedName>
</protein>
<evidence type="ECO:0000313" key="3">
    <source>
        <dbReference type="Proteomes" id="UP000238523"/>
    </source>
</evidence>
<organism evidence="2 3">
    <name type="scientific">Rhizobium leguminosarum</name>
    <dbReference type="NCBI Taxonomy" id="384"/>
    <lineage>
        <taxon>Bacteria</taxon>
        <taxon>Pseudomonadati</taxon>
        <taxon>Pseudomonadota</taxon>
        <taxon>Alphaproteobacteria</taxon>
        <taxon>Hyphomicrobiales</taxon>
        <taxon>Rhizobiaceae</taxon>
        <taxon>Rhizobium/Agrobacterium group</taxon>
        <taxon>Rhizobium</taxon>
    </lineage>
</organism>
<feature type="transmembrane region" description="Helical" evidence="1">
    <location>
        <begin position="152"/>
        <end position="172"/>
    </location>
</feature>
<keyword evidence="1" id="KW-0812">Transmembrane</keyword>
<keyword evidence="1" id="KW-1133">Transmembrane helix</keyword>
<feature type="transmembrane region" description="Helical" evidence="1">
    <location>
        <begin position="291"/>
        <end position="312"/>
    </location>
</feature>
<dbReference type="Proteomes" id="UP000238523">
    <property type="component" value="Plasmid pRLN3"/>
</dbReference>
<evidence type="ECO:0000256" key="1">
    <source>
        <dbReference type="SAM" id="Phobius"/>
    </source>
</evidence>
<name>A0A2K9ZG07_RHILE</name>
<feature type="transmembrane region" description="Helical" evidence="1">
    <location>
        <begin position="231"/>
        <end position="250"/>
    </location>
</feature>
<sequence>MLLGEVHMTISDSEFTLLLASLDRNSDRTRSAVYFFVIVFAVSATFVFSAYFNDVPKARVEAQAQRYRVLLDHAASCASLKETMYFDPTFNEHGLLTDTEPCTVGTPDEKSSLISLRYSLIAHHIQQFMDDRFRKGSTFSIPILGVAIDRTVFWIFNGIAGLLGSFILYCLIQNEAELLRFLIDSSKGNAIRLRLILATQILGDRGRPRLDQKTEGSSLVQRDEWFRPIRWVFVLPILASLYVLLDQFYVSEFLLTIKNDLFRLTFHPADAFMTVYGAENGIRKDFKFAPVLFGAEFACQIFFLVLQIAWFARLRHAMIDLSSCSGKARIDLAEEELRSAYDGDGNDSGRGRA</sequence>
<dbReference type="AlphaFoldDB" id="A0A2K9ZG07"/>
<keyword evidence="1" id="KW-0472">Membrane</keyword>
<gene>
    <name evidence="2" type="ORF">CUJ84_pRLN3000048</name>
</gene>
<evidence type="ECO:0000313" key="2">
    <source>
        <dbReference type="EMBL" id="AUW47186.1"/>
    </source>
</evidence>
<reference evidence="2 3" key="1">
    <citation type="submission" date="2017-11" db="EMBL/GenBank/DDBJ databases">
        <title>Complete genome of Rhizobium leguminosarum Norway, an ineffective micro-symbiont.</title>
        <authorList>
            <person name="Hoffrichter A."/>
            <person name="Liang J."/>
            <person name="Brachmann A."/>
            <person name="Marin M."/>
        </authorList>
    </citation>
    <scope>NUCLEOTIDE SEQUENCE [LARGE SCALE GENOMIC DNA]</scope>
    <source>
        <strain evidence="2 3">Norway</strain>
        <plasmid evidence="3">Plasmid prln3</plasmid>
    </source>
</reference>